<dbReference type="Gene3D" id="1.10.10.10">
    <property type="entry name" value="Winged helix-like DNA-binding domain superfamily/Winged helix DNA-binding domain"/>
    <property type="match status" value="1"/>
</dbReference>
<dbReference type="SUPFAM" id="SSF46785">
    <property type="entry name" value="Winged helix' DNA-binding domain"/>
    <property type="match status" value="1"/>
</dbReference>
<dbReference type="AlphaFoldDB" id="A0A7D5JDJ9"/>
<dbReference type="PANTHER" id="PTHR33169:SF14">
    <property type="entry name" value="TRANSCRIPTIONAL REGULATOR RV3488"/>
    <property type="match status" value="1"/>
</dbReference>
<dbReference type="RefSeq" id="WP_178012371.1">
    <property type="nucleotide sequence ID" value="NZ_CP058316.1"/>
</dbReference>
<accession>A0A7D5JDJ9</accession>
<dbReference type="InterPro" id="IPR036390">
    <property type="entry name" value="WH_DNA-bd_sf"/>
</dbReference>
<reference evidence="2 3" key="1">
    <citation type="submission" date="2020-06" db="EMBL/GenBank/DDBJ databases">
        <authorList>
            <person name="Jo H."/>
        </authorList>
    </citation>
    <scope>NUCLEOTIDE SEQUENCE [LARGE SCALE GENOMIC DNA]</scope>
    <source>
        <strain evidence="2 3">I46</strain>
    </source>
</reference>
<dbReference type="EMBL" id="CP058316">
    <property type="protein sequence ID" value="QLD11980.1"/>
    <property type="molecule type" value="Genomic_DNA"/>
</dbReference>
<organism evidence="2 3">
    <name type="scientific">Microbacterium oleivorans</name>
    <dbReference type="NCBI Taxonomy" id="273677"/>
    <lineage>
        <taxon>Bacteria</taxon>
        <taxon>Bacillati</taxon>
        <taxon>Actinomycetota</taxon>
        <taxon>Actinomycetes</taxon>
        <taxon>Micrococcales</taxon>
        <taxon>Microbacteriaceae</taxon>
        <taxon>Microbacterium</taxon>
    </lineage>
</organism>
<evidence type="ECO:0000313" key="2">
    <source>
        <dbReference type="EMBL" id="QLD11980.1"/>
    </source>
</evidence>
<dbReference type="InterPro" id="IPR036388">
    <property type="entry name" value="WH-like_DNA-bd_sf"/>
</dbReference>
<feature type="domain" description="Transcription regulator PadR N-terminal" evidence="1">
    <location>
        <begin position="17"/>
        <end position="88"/>
    </location>
</feature>
<dbReference type="InterPro" id="IPR005149">
    <property type="entry name" value="Tscrpt_reg_PadR_N"/>
</dbReference>
<evidence type="ECO:0000259" key="1">
    <source>
        <dbReference type="Pfam" id="PF03551"/>
    </source>
</evidence>
<dbReference type="Proteomes" id="UP000509638">
    <property type="component" value="Chromosome"/>
</dbReference>
<gene>
    <name evidence="2" type="ORF">HW566_09520</name>
</gene>
<dbReference type="Pfam" id="PF03551">
    <property type="entry name" value="PadR"/>
    <property type="match status" value="1"/>
</dbReference>
<evidence type="ECO:0000313" key="3">
    <source>
        <dbReference type="Proteomes" id="UP000509638"/>
    </source>
</evidence>
<proteinExistence type="predicted"/>
<protein>
    <submittedName>
        <fullName evidence="2">PadR family transcriptional regulator</fullName>
    </submittedName>
</protein>
<name>A0A7D5JDJ9_9MICO</name>
<dbReference type="PANTHER" id="PTHR33169">
    <property type="entry name" value="PADR-FAMILY TRANSCRIPTIONAL REGULATOR"/>
    <property type="match status" value="1"/>
</dbReference>
<sequence length="105" mass="11979">MEAKLMALRRGMLEPVVLATVEHEQRYAGEIAECLRAAGFPVQDGTLHPLLNRLRREGLVIHEWHESPTGPPRKYLKLSEDGRAQLEQFRAYFHTLASMLDSIGR</sequence>
<dbReference type="InterPro" id="IPR052509">
    <property type="entry name" value="Metal_resp_DNA-bind_regulator"/>
</dbReference>